<keyword evidence="2" id="KW-1185">Reference proteome</keyword>
<proteinExistence type="predicted"/>
<dbReference type="AlphaFoldDB" id="A0A8G0PCE9"/>
<dbReference type="EMBL" id="CP075865">
    <property type="protein sequence ID" value="QYS95387.1"/>
    <property type="molecule type" value="Genomic_DNA"/>
</dbReference>
<dbReference type="Proteomes" id="UP000826661">
    <property type="component" value="Chromosome II"/>
</dbReference>
<organism evidence="1 2">
    <name type="scientific">Trichoderma simmonsii</name>
    <dbReference type="NCBI Taxonomy" id="1491479"/>
    <lineage>
        <taxon>Eukaryota</taxon>
        <taxon>Fungi</taxon>
        <taxon>Dikarya</taxon>
        <taxon>Ascomycota</taxon>
        <taxon>Pezizomycotina</taxon>
        <taxon>Sordariomycetes</taxon>
        <taxon>Hypocreomycetidae</taxon>
        <taxon>Hypocreales</taxon>
        <taxon>Hypocreaceae</taxon>
        <taxon>Trichoderma</taxon>
    </lineage>
</organism>
<name>A0A8G0PCE9_9HYPO</name>
<gene>
    <name evidence="1" type="ORF">H0G86_002679</name>
</gene>
<reference evidence="1 2" key="1">
    <citation type="journal article" date="2021" name="BMC Genomics">
        <title>Telomere-to-telomere genome assembly of asparaginase-producing Trichoderma simmonsii.</title>
        <authorList>
            <person name="Chung D."/>
            <person name="Kwon Y.M."/>
            <person name="Yang Y."/>
        </authorList>
    </citation>
    <scope>NUCLEOTIDE SEQUENCE [LARGE SCALE GENOMIC DNA]</scope>
    <source>
        <strain evidence="1 2">GH-Sj1</strain>
    </source>
</reference>
<evidence type="ECO:0000313" key="1">
    <source>
        <dbReference type="EMBL" id="QYS95387.1"/>
    </source>
</evidence>
<protein>
    <submittedName>
        <fullName evidence="1">Uncharacterized protein</fullName>
    </submittedName>
</protein>
<sequence>MPQQRFQNIERCLEKEPEVWRQRLFWIATWNYYQRDSSGLNDYASSINCQLNATIIRHFSARIRLRIDAMWAKINLWLPMPAWLTPACHCLLIGCHLPSNERDERCEVLCRIIGQGEGQKDPASWCQEEKGDAFCYACECIHSVGL</sequence>
<accession>A0A8G0PCE9</accession>
<evidence type="ECO:0000313" key="2">
    <source>
        <dbReference type="Proteomes" id="UP000826661"/>
    </source>
</evidence>